<gene>
    <name evidence="1" type="ORF">HGA13_30985</name>
</gene>
<reference evidence="1 2" key="1">
    <citation type="submission" date="2020-04" db="EMBL/GenBank/DDBJ databases">
        <title>MicrobeNet Type strains.</title>
        <authorList>
            <person name="Nicholson A.C."/>
        </authorList>
    </citation>
    <scope>NUCLEOTIDE SEQUENCE [LARGE SCALE GENOMIC DNA]</scope>
    <source>
        <strain evidence="1 2">DSM 45078</strain>
    </source>
</reference>
<organism evidence="1 2">
    <name type="scientific">Nocardia speluncae</name>
    <dbReference type="NCBI Taxonomy" id="419477"/>
    <lineage>
        <taxon>Bacteria</taxon>
        <taxon>Bacillati</taxon>
        <taxon>Actinomycetota</taxon>
        <taxon>Actinomycetes</taxon>
        <taxon>Mycobacteriales</taxon>
        <taxon>Nocardiaceae</taxon>
        <taxon>Nocardia</taxon>
    </lineage>
</organism>
<proteinExistence type="predicted"/>
<keyword evidence="2" id="KW-1185">Reference proteome</keyword>
<evidence type="ECO:0000313" key="1">
    <source>
        <dbReference type="EMBL" id="NKY37459.1"/>
    </source>
</evidence>
<dbReference type="Proteomes" id="UP000565715">
    <property type="component" value="Unassembled WGS sequence"/>
</dbReference>
<evidence type="ECO:0000313" key="2">
    <source>
        <dbReference type="Proteomes" id="UP000565715"/>
    </source>
</evidence>
<dbReference type="RefSeq" id="WP_068044182.1">
    <property type="nucleotide sequence ID" value="NZ_JAAXOO010000009.1"/>
</dbReference>
<protein>
    <submittedName>
        <fullName evidence="1">Uncharacterized protein</fullName>
    </submittedName>
</protein>
<sequence length="208" mass="22182">MGGAGFDDLEFARQQLHLAVSELSGSEMTPQDRVQLGLLAAQVAICDRLSALLPDDAVTEAPPAEHPPAADRVAVVDELALAAGKVSADTRWTPALCERILRSSSPAGHRLVRALLAEGGSASVDRLTELTGDTTLRAATLSLNTAARREGAARVLPERRLIQAHRYPHPLTSKVTAYSLPAETIPSFTTAVEILGELHRRLYEPPAS</sequence>
<dbReference type="AlphaFoldDB" id="A0A846XQL0"/>
<name>A0A846XQL0_9NOCA</name>
<dbReference type="EMBL" id="JAAXOO010000009">
    <property type="protein sequence ID" value="NKY37459.1"/>
    <property type="molecule type" value="Genomic_DNA"/>
</dbReference>
<comment type="caution">
    <text evidence="1">The sequence shown here is derived from an EMBL/GenBank/DDBJ whole genome shotgun (WGS) entry which is preliminary data.</text>
</comment>
<accession>A0A846XQL0</accession>